<dbReference type="AlphaFoldDB" id="A0A918D4N4"/>
<organism evidence="1 2">
    <name type="scientific">Streptomyces albiflavescens</name>
    <dbReference type="NCBI Taxonomy" id="1623582"/>
    <lineage>
        <taxon>Bacteria</taxon>
        <taxon>Bacillati</taxon>
        <taxon>Actinomycetota</taxon>
        <taxon>Actinomycetes</taxon>
        <taxon>Kitasatosporales</taxon>
        <taxon>Streptomycetaceae</taxon>
        <taxon>Streptomyces</taxon>
    </lineage>
</organism>
<dbReference type="RefSeq" id="WP_189186830.1">
    <property type="nucleotide sequence ID" value="NZ_BMMM01000005.1"/>
</dbReference>
<evidence type="ECO:0000313" key="2">
    <source>
        <dbReference type="Proteomes" id="UP000600365"/>
    </source>
</evidence>
<accession>A0A918D4N4</accession>
<name>A0A918D4N4_9ACTN</name>
<reference evidence="1 2" key="1">
    <citation type="journal article" date="2014" name="Int. J. Syst. Evol. Microbiol.">
        <title>Complete genome sequence of Corynebacterium casei LMG S-19264T (=DSM 44701T), isolated from a smear-ripened cheese.</title>
        <authorList>
            <consortium name="US DOE Joint Genome Institute (JGI-PGF)"/>
            <person name="Walter F."/>
            <person name="Albersmeier A."/>
            <person name="Kalinowski J."/>
            <person name="Ruckert C."/>
        </authorList>
    </citation>
    <scope>NUCLEOTIDE SEQUENCE [LARGE SCALE GENOMIC DNA]</scope>
    <source>
        <strain evidence="1 2">CGMCC 4.7111</strain>
    </source>
</reference>
<dbReference type="EMBL" id="BMMM01000005">
    <property type="protein sequence ID" value="GGN64604.1"/>
    <property type="molecule type" value="Genomic_DNA"/>
</dbReference>
<dbReference type="Proteomes" id="UP000600365">
    <property type="component" value="Unassembled WGS sequence"/>
</dbReference>
<gene>
    <name evidence="1" type="ORF">GCM10011579_034170</name>
</gene>
<evidence type="ECO:0000313" key="1">
    <source>
        <dbReference type="EMBL" id="GGN64604.1"/>
    </source>
</evidence>
<sequence>MAVIDDGLLVLGERDGGAHLLHVGFVELVQPFSVCPTGAREHWIRRGRAAQDLNCMRDLIPGDRCYGYR</sequence>
<keyword evidence="2" id="KW-1185">Reference proteome</keyword>
<comment type="caution">
    <text evidence="1">The sequence shown here is derived from an EMBL/GenBank/DDBJ whole genome shotgun (WGS) entry which is preliminary data.</text>
</comment>
<proteinExistence type="predicted"/>
<protein>
    <submittedName>
        <fullName evidence="1">Uncharacterized protein</fullName>
    </submittedName>
</protein>